<evidence type="ECO:0000313" key="2">
    <source>
        <dbReference type="Proteomes" id="UP000198906"/>
    </source>
</evidence>
<keyword evidence="2" id="KW-1185">Reference proteome</keyword>
<proteinExistence type="predicted"/>
<gene>
    <name evidence="1" type="ORF">GA0074694_3823</name>
</gene>
<reference evidence="2" key="1">
    <citation type="submission" date="2016-06" db="EMBL/GenBank/DDBJ databases">
        <authorList>
            <person name="Varghese N."/>
        </authorList>
    </citation>
    <scope>NUCLEOTIDE SEQUENCE [LARGE SCALE GENOMIC DNA]</scope>
    <source>
        <strain evidence="2">DSM 46123</strain>
    </source>
</reference>
<organism evidence="1 2">
    <name type="scientific">Micromonospora inyonensis</name>
    <dbReference type="NCBI Taxonomy" id="47866"/>
    <lineage>
        <taxon>Bacteria</taxon>
        <taxon>Bacillati</taxon>
        <taxon>Actinomycetota</taxon>
        <taxon>Actinomycetes</taxon>
        <taxon>Micromonosporales</taxon>
        <taxon>Micromonosporaceae</taxon>
        <taxon>Micromonospora</taxon>
    </lineage>
</organism>
<dbReference type="STRING" id="47866.GA0074694_3823"/>
<accession>A0A1C6S460</accession>
<sequence>MGALLSPRCLSVEFSPHIPGVATEGAATQVGRGDPEATDYPGRHVYNVLNELVETHGVVRSAGDGQYVLADNREVAA</sequence>
<dbReference type="AlphaFoldDB" id="A0A1C6S460"/>
<protein>
    <submittedName>
        <fullName evidence="1">Uncharacterized protein</fullName>
    </submittedName>
</protein>
<dbReference type="Proteomes" id="UP000198906">
    <property type="component" value="Unassembled WGS sequence"/>
</dbReference>
<name>A0A1C6S460_9ACTN</name>
<evidence type="ECO:0000313" key="1">
    <source>
        <dbReference type="EMBL" id="SCL24055.1"/>
    </source>
</evidence>
<dbReference type="EMBL" id="FMHU01000002">
    <property type="protein sequence ID" value="SCL24055.1"/>
    <property type="molecule type" value="Genomic_DNA"/>
</dbReference>